<keyword evidence="1" id="KW-0472">Membrane</keyword>
<gene>
    <name evidence="2" type="ORF">FGO68_gene2928</name>
</gene>
<evidence type="ECO:0000256" key="1">
    <source>
        <dbReference type="SAM" id="Phobius"/>
    </source>
</evidence>
<dbReference type="AlphaFoldDB" id="A0A8J8SW74"/>
<dbReference type="Proteomes" id="UP000785679">
    <property type="component" value="Unassembled WGS sequence"/>
</dbReference>
<name>A0A8J8SW74_HALGN</name>
<comment type="caution">
    <text evidence="2">The sequence shown here is derived from an EMBL/GenBank/DDBJ whole genome shotgun (WGS) entry which is preliminary data.</text>
</comment>
<keyword evidence="1" id="KW-0812">Transmembrane</keyword>
<organism evidence="2 3">
    <name type="scientific">Halteria grandinella</name>
    <dbReference type="NCBI Taxonomy" id="5974"/>
    <lineage>
        <taxon>Eukaryota</taxon>
        <taxon>Sar</taxon>
        <taxon>Alveolata</taxon>
        <taxon>Ciliophora</taxon>
        <taxon>Intramacronucleata</taxon>
        <taxon>Spirotrichea</taxon>
        <taxon>Stichotrichia</taxon>
        <taxon>Sporadotrichida</taxon>
        <taxon>Halteriidae</taxon>
        <taxon>Halteria</taxon>
    </lineage>
</organism>
<protein>
    <submittedName>
        <fullName evidence="2">Uncharacterized protein</fullName>
    </submittedName>
</protein>
<accession>A0A8J8SW74</accession>
<proteinExistence type="predicted"/>
<feature type="transmembrane region" description="Helical" evidence="1">
    <location>
        <begin position="25"/>
        <end position="46"/>
    </location>
</feature>
<keyword evidence="1" id="KW-1133">Transmembrane helix</keyword>
<reference evidence="2" key="1">
    <citation type="submission" date="2019-06" db="EMBL/GenBank/DDBJ databases">
        <authorList>
            <person name="Zheng W."/>
        </authorList>
    </citation>
    <scope>NUCLEOTIDE SEQUENCE</scope>
    <source>
        <strain evidence="2">QDHG01</strain>
    </source>
</reference>
<evidence type="ECO:0000313" key="2">
    <source>
        <dbReference type="EMBL" id="TNV73172.1"/>
    </source>
</evidence>
<evidence type="ECO:0000313" key="3">
    <source>
        <dbReference type="Proteomes" id="UP000785679"/>
    </source>
</evidence>
<keyword evidence="3" id="KW-1185">Reference proteome</keyword>
<sequence length="97" mass="11760">MFHIQVETFGAKLMAALFELYKPPLLLSIFRPFFIWHLLFFLTLCLDHQIVTDRASVFPFFLSRLLFLVNDWLSQTLLRFRYWCDFYLISIQLLVHI</sequence>
<dbReference type="EMBL" id="RRYP01019646">
    <property type="protein sequence ID" value="TNV73172.1"/>
    <property type="molecule type" value="Genomic_DNA"/>
</dbReference>